<dbReference type="NCBIfam" id="TIGR00135">
    <property type="entry name" value="gatC"/>
    <property type="match status" value="1"/>
</dbReference>
<comment type="function">
    <text evidence="1">Allows the formation of correctly charged Asn-tRNA(Asn) or Gln-tRNA(Gln) through the transamidation of misacylated Asp-tRNA(Asn) or Glu-tRNA(Gln) in organisms which lack either or both of asparaginyl-tRNA or glutaminyl-tRNA synthetases. The reaction takes place in the presence of glutamine and ATP through an activated phospho-Asp-tRNA(Asn) or phospho-Glu-tRNA(Gln).</text>
</comment>
<reference evidence="2 3" key="1">
    <citation type="submission" date="2021-02" db="EMBL/GenBank/DDBJ databases">
        <title>Activity-based single-cell genomes from oceanic crustal fluid captures similar information to metagenomic and metatranscriptomic surveys with orders of magnitude less sampling.</title>
        <authorList>
            <person name="D'Angelo T.S."/>
            <person name="Orcutt B.N."/>
        </authorList>
    </citation>
    <scope>NUCLEOTIDE SEQUENCE [LARGE SCALE GENOMIC DNA]</scope>
    <source>
        <strain evidence="2">AH-315-G07</strain>
    </source>
</reference>
<comment type="catalytic activity">
    <reaction evidence="1">
        <text>L-glutamyl-tRNA(Gln) + L-glutamine + ATP + H2O = L-glutaminyl-tRNA(Gln) + L-glutamate + ADP + phosphate + H(+)</text>
        <dbReference type="Rhea" id="RHEA:17521"/>
        <dbReference type="Rhea" id="RHEA-COMP:9681"/>
        <dbReference type="Rhea" id="RHEA-COMP:9684"/>
        <dbReference type="ChEBI" id="CHEBI:15377"/>
        <dbReference type="ChEBI" id="CHEBI:15378"/>
        <dbReference type="ChEBI" id="CHEBI:29985"/>
        <dbReference type="ChEBI" id="CHEBI:30616"/>
        <dbReference type="ChEBI" id="CHEBI:43474"/>
        <dbReference type="ChEBI" id="CHEBI:58359"/>
        <dbReference type="ChEBI" id="CHEBI:78520"/>
        <dbReference type="ChEBI" id="CHEBI:78521"/>
        <dbReference type="ChEBI" id="CHEBI:456216"/>
    </reaction>
</comment>
<evidence type="ECO:0000256" key="1">
    <source>
        <dbReference type="HAMAP-Rule" id="MF_00122"/>
    </source>
</evidence>
<gene>
    <name evidence="1 2" type="primary">gatC</name>
    <name evidence="2" type="ORF">JYU14_00125</name>
</gene>
<dbReference type="EMBL" id="JAFITR010000001">
    <property type="protein sequence ID" value="MBN4066477.1"/>
    <property type="molecule type" value="Genomic_DNA"/>
</dbReference>
<dbReference type="PANTHER" id="PTHR15004">
    <property type="entry name" value="GLUTAMYL-TRNA(GLN) AMIDOTRANSFERASE SUBUNIT C, MITOCHONDRIAL"/>
    <property type="match status" value="1"/>
</dbReference>
<dbReference type="HAMAP" id="MF_00122">
    <property type="entry name" value="GatC"/>
    <property type="match status" value="1"/>
</dbReference>
<keyword evidence="1" id="KW-0436">Ligase</keyword>
<dbReference type="InterPro" id="IPR036113">
    <property type="entry name" value="Asp/Glu-ADT_sf_sub_c"/>
</dbReference>
<dbReference type="Pfam" id="PF02686">
    <property type="entry name" value="GatC"/>
    <property type="match status" value="1"/>
</dbReference>
<dbReference type="InterPro" id="IPR003837">
    <property type="entry name" value="GatC"/>
</dbReference>
<dbReference type="PANTHER" id="PTHR15004:SF0">
    <property type="entry name" value="GLUTAMYL-TRNA(GLN) AMIDOTRANSFERASE SUBUNIT C, MITOCHONDRIAL"/>
    <property type="match status" value="1"/>
</dbReference>
<protein>
    <recommendedName>
        <fullName evidence="1">Aspartyl/glutamyl-tRNA(Asn/Gln) amidotransferase subunit C</fullName>
        <shortName evidence="1">Asp/Glu-ADT subunit C</shortName>
        <ecNumber evidence="1">6.3.5.-</ecNumber>
    </recommendedName>
</protein>
<keyword evidence="1" id="KW-0648">Protein biosynthesis</keyword>
<dbReference type="Proteomes" id="UP000722121">
    <property type="component" value="Unassembled WGS sequence"/>
</dbReference>
<organism evidence="2 3">
    <name type="scientific">Simkania negevensis</name>
    <dbReference type="NCBI Taxonomy" id="83561"/>
    <lineage>
        <taxon>Bacteria</taxon>
        <taxon>Pseudomonadati</taxon>
        <taxon>Chlamydiota</taxon>
        <taxon>Chlamydiia</taxon>
        <taxon>Parachlamydiales</taxon>
        <taxon>Simkaniaceae</taxon>
        <taxon>Simkania</taxon>
    </lineage>
</organism>
<accession>A0ABS3AQX5</accession>
<dbReference type="Gene3D" id="1.10.20.60">
    <property type="entry name" value="Glu-tRNAGln amidotransferase C subunit, N-terminal domain"/>
    <property type="match status" value="1"/>
</dbReference>
<sequence>MTELSKEAINKLVALSQIELTEEEKESLPSDLVKMINYVELLNNLDTEGVVPCHYVVEEQMEPIRDDIEGETLSREEFLRGAPEHIGGMVRVPTVIKGNER</sequence>
<dbReference type="EC" id="6.3.5.-" evidence="1"/>
<keyword evidence="1" id="KW-0067">ATP-binding</keyword>
<comment type="subunit">
    <text evidence="1">Heterotrimer of A, B and C subunits.</text>
</comment>
<keyword evidence="3" id="KW-1185">Reference proteome</keyword>
<comment type="caution">
    <text evidence="2">The sequence shown here is derived from an EMBL/GenBank/DDBJ whole genome shotgun (WGS) entry which is preliminary data.</text>
</comment>
<evidence type="ECO:0000313" key="3">
    <source>
        <dbReference type="Proteomes" id="UP000722121"/>
    </source>
</evidence>
<dbReference type="SUPFAM" id="SSF141000">
    <property type="entry name" value="Glu-tRNAGln amidotransferase C subunit"/>
    <property type="match status" value="1"/>
</dbReference>
<evidence type="ECO:0000313" key="2">
    <source>
        <dbReference type="EMBL" id="MBN4066477.1"/>
    </source>
</evidence>
<name>A0ABS3AQX5_9BACT</name>
<comment type="catalytic activity">
    <reaction evidence="1">
        <text>L-aspartyl-tRNA(Asn) + L-glutamine + ATP + H2O = L-asparaginyl-tRNA(Asn) + L-glutamate + ADP + phosphate + 2 H(+)</text>
        <dbReference type="Rhea" id="RHEA:14513"/>
        <dbReference type="Rhea" id="RHEA-COMP:9674"/>
        <dbReference type="Rhea" id="RHEA-COMP:9677"/>
        <dbReference type="ChEBI" id="CHEBI:15377"/>
        <dbReference type="ChEBI" id="CHEBI:15378"/>
        <dbReference type="ChEBI" id="CHEBI:29985"/>
        <dbReference type="ChEBI" id="CHEBI:30616"/>
        <dbReference type="ChEBI" id="CHEBI:43474"/>
        <dbReference type="ChEBI" id="CHEBI:58359"/>
        <dbReference type="ChEBI" id="CHEBI:78515"/>
        <dbReference type="ChEBI" id="CHEBI:78516"/>
        <dbReference type="ChEBI" id="CHEBI:456216"/>
    </reaction>
</comment>
<comment type="similarity">
    <text evidence="1">Belongs to the GatC family.</text>
</comment>
<proteinExistence type="inferred from homology"/>
<keyword evidence="1" id="KW-0547">Nucleotide-binding</keyword>